<name>A0AA48GMH3_9BACT</name>
<organism evidence="3 4">
    <name type="scientific">Mesoterricola silvestris</name>
    <dbReference type="NCBI Taxonomy" id="2927979"/>
    <lineage>
        <taxon>Bacteria</taxon>
        <taxon>Pseudomonadati</taxon>
        <taxon>Acidobacteriota</taxon>
        <taxon>Holophagae</taxon>
        <taxon>Holophagales</taxon>
        <taxon>Holophagaceae</taxon>
        <taxon>Mesoterricola</taxon>
    </lineage>
</organism>
<evidence type="ECO:0000313" key="4">
    <source>
        <dbReference type="Proteomes" id="UP001238179"/>
    </source>
</evidence>
<feature type="signal peptide" evidence="2">
    <location>
        <begin position="1"/>
        <end position="17"/>
    </location>
</feature>
<reference evidence="4" key="1">
    <citation type="journal article" date="2023" name="Int. J. Syst. Evol. Microbiol.">
        <title>Mesoterricola silvestris gen. nov., sp. nov., Mesoterricola sediminis sp. nov., Geothrix oryzae sp. nov., Geothrix edaphica sp. nov., Geothrix rubra sp. nov., and Geothrix limicola sp. nov., six novel members of Acidobacteriota isolated from soils.</title>
        <authorList>
            <person name="Itoh H."/>
            <person name="Sugisawa Y."/>
            <person name="Mise K."/>
            <person name="Xu Z."/>
            <person name="Kuniyasu M."/>
            <person name="Ushijima N."/>
            <person name="Kawano K."/>
            <person name="Kobayashi E."/>
            <person name="Shiratori Y."/>
            <person name="Masuda Y."/>
            <person name="Senoo K."/>
        </authorList>
    </citation>
    <scope>NUCLEOTIDE SEQUENCE [LARGE SCALE GENOMIC DNA]</scope>
    <source>
        <strain evidence="4">W79</strain>
    </source>
</reference>
<accession>A0AA48GMH3</accession>
<dbReference type="InterPro" id="IPR018073">
    <property type="entry name" value="Prot_inh_cystat_CS"/>
</dbReference>
<dbReference type="KEGG" id="msil:METEAL_32080"/>
<dbReference type="Gene3D" id="3.10.450.10">
    <property type="match status" value="1"/>
</dbReference>
<dbReference type="PROSITE" id="PS00287">
    <property type="entry name" value="CYSTATIN"/>
    <property type="match status" value="1"/>
</dbReference>
<dbReference type="Proteomes" id="UP001238179">
    <property type="component" value="Chromosome"/>
</dbReference>
<dbReference type="InterPro" id="IPR046350">
    <property type="entry name" value="Cystatin_sf"/>
</dbReference>
<sequence>MNRFVLAILLCPSLTLAAQSPARPAPQPGSDPILVGDYRPTPVDQPQVREAKDFLQQKLPGMTLLDVTRAYTQVVAGLNVKLQAKVLDEEGTMDWEFVAFQGLDGTWHLTSANRI</sequence>
<keyword evidence="4" id="KW-1185">Reference proteome</keyword>
<evidence type="ECO:0000256" key="2">
    <source>
        <dbReference type="SAM" id="SignalP"/>
    </source>
</evidence>
<dbReference type="EMBL" id="AP027080">
    <property type="protein sequence ID" value="BDU74034.1"/>
    <property type="molecule type" value="Genomic_DNA"/>
</dbReference>
<proteinExistence type="predicted"/>
<dbReference type="RefSeq" id="WP_316412705.1">
    <property type="nucleotide sequence ID" value="NZ_AP027080.1"/>
</dbReference>
<evidence type="ECO:0000256" key="1">
    <source>
        <dbReference type="SAM" id="MobiDB-lite"/>
    </source>
</evidence>
<feature type="region of interest" description="Disordered" evidence="1">
    <location>
        <begin position="19"/>
        <end position="42"/>
    </location>
</feature>
<feature type="chain" id="PRO_5041238343" evidence="2">
    <location>
        <begin position="18"/>
        <end position="115"/>
    </location>
</feature>
<dbReference type="SUPFAM" id="SSF54403">
    <property type="entry name" value="Cystatin/monellin"/>
    <property type="match status" value="1"/>
</dbReference>
<dbReference type="AlphaFoldDB" id="A0AA48GMH3"/>
<gene>
    <name evidence="3" type="ORF">METEAL_32080</name>
</gene>
<keyword evidence="2" id="KW-0732">Signal</keyword>
<evidence type="ECO:0000313" key="3">
    <source>
        <dbReference type="EMBL" id="BDU74034.1"/>
    </source>
</evidence>
<protein>
    <submittedName>
        <fullName evidence="3">Uncharacterized protein</fullName>
    </submittedName>
</protein>